<keyword evidence="2" id="KW-1185">Reference proteome</keyword>
<dbReference type="EMBL" id="JACSEA010000018">
    <property type="protein sequence ID" value="KAF7382995.1"/>
    <property type="molecule type" value="Genomic_DNA"/>
</dbReference>
<reference evidence="1" key="1">
    <citation type="journal article" date="2020" name="G3 (Bethesda)">
        <title>High-Quality Assemblies for Three Invasive Social Wasps from the &lt;i&gt;Vespula&lt;/i&gt; Genus.</title>
        <authorList>
            <person name="Harrop T.W.R."/>
            <person name="Guhlin J."/>
            <person name="McLaughlin G.M."/>
            <person name="Permina E."/>
            <person name="Stockwell P."/>
            <person name="Gilligan J."/>
            <person name="Le Lec M.F."/>
            <person name="Gruber M.A.M."/>
            <person name="Quinn O."/>
            <person name="Lovegrove M."/>
            <person name="Duncan E.J."/>
            <person name="Remnant E.J."/>
            <person name="Van Eeckhoven J."/>
            <person name="Graham B."/>
            <person name="Knapp R.A."/>
            <person name="Langford K.W."/>
            <person name="Kronenberg Z."/>
            <person name="Press M.O."/>
            <person name="Eacker S.M."/>
            <person name="Wilson-Rankin E.E."/>
            <person name="Purcell J."/>
            <person name="Lester P.J."/>
            <person name="Dearden P.K."/>
        </authorList>
    </citation>
    <scope>NUCLEOTIDE SEQUENCE</scope>
    <source>
        <strain evidence="1">Marl-1</strain>
    </source>
</reference>
<dbReference type="Proteomes" id="UP000614350">
    <property type="component" value="Unassembled WGS sequence"/>
</dbReference>
<sequence length="134" mass="15282">MWLKFGSSVSKKFLCFNFCWVADSFAISVVPTRNASLWSFEVLHSPPQGSSAYTRVPNSIECLISEDVRLKDREIFQYSINIFGNSKSDIVGKCGLDHVSESVPVELVNDQMRSHQSSVLRILVILRFCYRELQ</sequence>
<proteinExistence type="predicted"/>
<dbReference type="AlphaFoldDB" id="A0A834MRY9"/>
<gene>
    <name evidence="1" type="ORF">HZH66_013397</name>
</gene>
<accession>A0A834MRY9</accession>
<organism evidence="1 2">
    <name type="scientific">Vespula vulgaris</name>
    <name type="common">Yellow jacket</name>
    <name type="synonym">Wasp</name>
    <dbReference type="NCBI Taxonomy" id="7454"/>
    <lineage>
        <taxon>Eukaryota</taxon>
        <taxon>Metazoa</taxon>
        <taxon>Ecdysozoa</taxon>
        <taxon>Arthropoda</taxon>
        <taxon>Hexapoda</taxon>
        <taxon>Insecta</taxon>
        <taxon>Pterygota</taxon>
        <taxon>Neoptera</taxon>
        <taxon>Endopterygota</taxon>
        <taxon>Hymenoptera</taxon>
        <taxon>Apocrita</taxon>
        <taxon>Aculeata</taxon>
        <taxon>Vespoidea</taxon>
        <taxon>Vespidae</taxon>
        <taxon>Vespinae</taxon>
        <taxon>Vespula</taxon>
    </lineage>
</organism>
<evidence type="ECO:0000313" key="2">
    <source>
        <dbReference type="Proteomes" id="UP000614350"/>
    </source>
</evidence>
<protein>
    <submittedName>
        <fullName evidence="1">Uncharacterized protein</fullName>
    </submittedName>
</protein>
<name>A0A834MRY9_VESVU</name>
<evidence type="ECO:0000313" key="1">
    <source>
        <dbReference type="EMBL" id="KAF7382995.1"/>
    </source>
</evidence>
<comment type="caution">
    <text evidence="1">The sequence shown here is derived from an EMBL/GenBank/DDBJ whole genome shotgun (WGS) entry which is preliminary data.</text>
</comment>